<dbReference type="AlphaFoldDB" id="A0AB34JKE7"/>
<name>A0AB34JKE7_PRYPA</name>
<dbReference type="Proteomes" id="UP001515480">
    <property type="component" value="Unassembled WGS sequence"/>
</dbReference>
<reference evidence="1 2" key="1">
    <citation type="journal article" date="2024" name="Science">
        <title>Giant polyketide synthase enzymes in the biosynthesis of giant marine polyether toxins.</title>
        <authorList>
            <person name="Fallon T.R."/>
            <person name="Shende V.V."/>
            <person name="Wierzbicki I.H."/>
            <person name="Pendleton A.L."/>
            <person name="Watervoot N.F."/>
            <person name="Auber R.P."/>
            <person name="Gonzalez D.J."/>
            <person name="Wisecaver J.H."/>
            <person name="Moore B.S."/>
        </authorList>
    </citation>
    <scope>NUCLEOTIDE SEQUENCE [LARGE SCALE GENOMIC DNA]</scope>
    <source>
        <strain evidence="1 2">12B1</strain>
    </source>
</reference>
<keyword evidence="2" id="KW-1185">Reference proteome</keyword>
<gene>
    <name evidence="1" type="ORF">AB1Y20_022722</name>
</gene>
<comment type="caution">
    <text evidence="1">The sequence shown here is derived from an EMBL/GenBank/DDBJ whole genome shotgun (WGS) entry which is preliminary data.</text>
</comment>
<sequence length="302" mass="34242">MAETIDTILHLVKRKTRGEIDFSGVHKLRRLEDRVPRVKQLLEEDGRFNELLAGIPNHDRSKTGDWSQFVDSEPMREIKQEFLQRREATRTSNVQATGEESAVETTLDATVVEITVEATVGETMSDGPDHHKYHEKFSLAEFNDFANDLNNVESNDSSETTLDAMLEAELATPIAQRGAVKRPREVSDEAYEVCQYYLKMLQQTLCATPAESLERQAWQKRARMSMEALAFDLSTFYLKSEPQAHSEGPLPNDGLDHEKFILAELITANAHDLDNAEFDNDFDLNNNGSGRSEMIASWLTFE</sequence>
<accession>A0AB34JKE7</accession>
<evidence type="ECO:0000313" key="1">
    <source>
        <dbReference type="EMBL" id="KAL1521169.1"/>
    </source>
</evidence>
<protein>
    <submittedName>
        <fullName evidence="1">Uncharacterized protein</fullName>
    </submittedName>
</protein>
<dbReference type="EMBL" id="JBGBPQ010000008">
    <property type="protein sequence ID" value="KAL1521169.1"/>
    <property type="molecule type" value="Genomic_DNA"/>
</dbReference>
<evidence type="ECO:0000313" key="2">
    <source>
        <dbReference type="Proteomes" id="UP001515480"/>
    </source>
</evidence>
<proteinExistence type="predicted"/>
<organism evidence="1 2">
    <name type="scientific">Prymnesium parvum</name>
    <name type="common">Toxic golden alga</name>
    <dbReference type="NCBI Taxonomy" id="97485"/>
    <lineage>
        <taxon>Eukaryota</taxon>
        <taxon>Haptista</taxon>
        <taxon>Haptophyta</taxon>
        <taxon>Prymnesiophyceae</taxon>
        <taxon>Prymnesiales</taxon>
        <taxon>Prymnesiaceae</taxon>
        <taxon>Prymnesium</taxon>
    </lineage>
</organism>